<dbReference type="InterPro" id="IPR050642">
    <property type="entry name" value="PDH_E1_Alpha_Subunit"/>
</dbReference>
<dbReference type="Proteomes" id="UP000248616">
    <property type="component" value="Unassembled WGS sequence"/>
</dbReference>
<reference evidence="8" key="1">
    <citation type="submission" date="2017-03" db="EMBL/GenBank/DDBJ databases">
        <authorList>
            <person name="Safronova V.I."/>
            <person name="Sazanova A.L."/>
            <person name="Chirak E.R."/>
        </authorList>
    </citation>
    <scope>NUCLEOTIDE SEQUENCE [LARGE SCALE GENOMIC DNA]</scope>
    <source>
        <strain evidence="8">Ach-343</strain>
    </source>
</reference>
<comment type="catalytic activity">
    <reaction evidence="5">
        <text>N(6)-[(R)-lipoyl]-L-lysyl-[protein] + pyruvate + H(+) = N(6)-[(R)-S(8)-acetyldihydrolipoyl]-L-lysyl-[protein] + CO2</text>
        <dbReference type="Rhea" id="RHEA:19189"/>
        <dbReference type="Rhea" id="RHEA-COMP:10474"/>
        <dbReference type="Rhea" id="RHEA-COMP:10478"/>
        <dbReference type="ChEBI" id="CHEBI:15361"/>
        <dbReference type="ChEBI" id="CHEBI:15378"/>
        <dbReference type="ChEBI" id="CHEBI:16526"/>
        <dbReference type="ChEBI" id="CHEBI:83099"/>
        <dbReference type="ChEBI" id="CHEBI:83111"/>
        <dbReference type="EC" id="1.2.4.1"/>
    </reaction>
</comment>
<comment type="function">
    <text evidence="4">The pyruvate dehydrogenase complex catalyzes the overall conversion of pyruvate to acetyl-CoA and CO(2). It contains multiple copies of three enzymatic components: pyruvate dehydrogenase (E1), dihydrolipoamide acetyltransferase (E2) and lipoamide dehydrogenase (E3).</text>
</comment>
<dbReference type="InterPro" id="IPR029061">
    <property type="entry name" value="THDP-binding"/>
</dbReference>
<dbReference type="EMBL" id="MZXV01000042">
    <property type="protein sequence ID" value="PZV36726.1"/>
    <property type="molecule type" value="Genomic_DNA"/>
</dbReference>
<keyword evidence="8" id="KW-1185">Reference proteome</keyword>
<dbReference type="Gene3D" id="3.40.50.970">
    <property type="match status" value="1"/>
</dbReference>
<dbReference type="PANTHER" id="PTHR11516">
    <property type="entry name" value="PYRUVATE DEHYDROGENASE E1 COMPONENT, ALPHA SUBUNIT BACTERIAL AND ORGANELLAR"/>
    <property type="match status" value="1"/>
</dbReference>
<comment type="caution">
    <text evidence="7">The sequence shown here is derived from an EMBL/GenBank/DDBJ whole genome shotgun (WGS) entry which is preliminary data.</text>
</comment>
<evidence type="ECO:0000313" key="8">
    <source>
        <dbReference type="Proteomes" id="UP000248616"/>
    </source>
</evidence>
<dbReference type="GO" id="GO:0006086">
    <property type="term" value="P:pyruvate decarboxylation to acetyl-CoA"/>
    <property type="evidence" value="ECO:0007669"/>
    <property type="project" value="TreeGrafter"/>
</dbReference>
<evidence type="ECO:0000259" key="6">
    <source>
        <dbReference type="Pfam" id="PF00676"/>
    </source>
</evidence>
<dbReference type="SUPFAM" id="SSF52518">
    <property type="entry name" value="Thiamin diphosphate-binding fold (THDP-binding)"/>
    <property type="match status" value="1"/>
</dbReference>
<evidence type="ECO:0000256" key="2">
    <source>
        <dbReference type="ARBA" id="ARBA00023002"/>
    </source>
</evidence>
<dbReference type="InterPro" id="IPR001017">
    <property type="entry name" value="DH_E1"/>
</dbReference>
<feature type="domain" description="Dehydrogenase E1 component" evidence="6">
    <location>
        <begin position="14"/>
        <end position="310"/>
    </location>
</feature>
<evidence type="ECO:0000256" key="5">
    <source>
        <dbReference type="ARBA" id="ARBA00051231"/>
    </source>
</evidence>
<evidence type="ECO:0000313" key="7">
    <source>
        <dbReference type="EMBL" id="PZV36726.1"/>
    </source>
</evidence>
<evidence type="ECO:0000256" key="1">
    <source>
        <dbReference type="ARBA" id="ARBA00001964"/>
    </source>
</evidence>
<evidence type="ECO:0000256" key="4">
    <source>
        <dbReference type="ARBA" id="ARBA00025211"/>
    </source>
</evidence>
<gene>
    <name evidence="7" type="ORF">B5V02_20415</name>
</gene>
<organism evidence="7 8">
    <name type="scientific">Mesorhizobium kowhaii</name>
    <dbReference type="NCBI Taxonomy" id="1300272"/>
    <lineage>
        <taxon>Bacteria</taxon>
        <taxon>Pseudomonadati</taxon>
        <taxon>Pseudomonadota</taxon>
        <taxon>Alphaproteobacteria</taxon>
        <taxon>Hyphomicrobiales</taxon>
        <taxon>Phyllobacteriaceae</taxon>
        <taxon>Mesorhizobium</taxon>
    </lineage>
</organism>
<accession>A0A2W7E025</accession>
<dbReference type="OrthoDB" id="9766715at2"/>
<dbReference type="CDD" id="cd02000">
    <property type="entry name" value="TPP_E1_PDC_ADC_BCADC"/>
    <property type="match status" value="1"/>
</dbReference>
<comment type="cofactor">
    <cofactor evidence="1">
        <name>thiamine diphosphate</name>
        <dbReference type="ChEBI" id="CHEBI:58937"/>
    </cofactor>
</comment>
<keyword evidence="2" id="KW-0560">Oxidoreductase</keyword>
<dbReference type="Pfam" id="PF00676">
    <property type="entry name" value="E1_dh"/>
    <property type="match status" value="1"/>
</dbReference>
<protein>
    <submittedName>
        <fullName evidence="7">ABC transporter substrate-binding protein</fullName>
    </submittedName>
</protein>
<keyword evidence="3" id="KW-0786">Thiamine pyrophosphate</keyword>
<proteinExistence type="predicted"/>
<dbReference type="GO" id="GO:0004739">
    <property type="term" value="F:pyruvate dehydrogenase (acetyl-transferring) activity"/>
    <property type="evidence" value="ECO:0007669"/>
    <property type="project" value="UniProtKB-EC"/>
</dbReference>
<evidence type="ECO:0000256" key="3">
    <source>
        <dbReference type="ARBA" id="ARBA00023052"/>
    </source>
</evidence>
<sequence length="323" mass="35046">MQLSRDELKRAYERMFLIRVFEERVEKEFSAGNIPGFTHVYLGQEACAVGVCFELTDEDYIGSTHRGHGHCIAKGVDVEGMMLEIMGKASGLCGGKGGSMHIADLKKGMLGANAIVGGSPPIAVGAALTQKLNKTGRVAVAFSGDGGANQGTVFEALNMAMVLHVPVIFVFENNEYGEFTTQSYACGGVHIADRVRGFGMPCEVVDGTDFFPVREAMQRALEHTRGDKGPYALEIQCKRFGGHYVGDPQVYRSEKELVEARAYDPIPRFRRAVSEAALLSEAEFNEIESAVQDRVDIAVQSALAALAPDPATDLTKHVYVKYA</sequence>
<dbReference type="AlphaFoldDB" id="A0A2W7E025"/>
<name>A0A2W7E025_9HYPH</name>
<dbReference type="PANTHER" id="PTHR11516:SF60">
    <property type="entry name" value="PYRUVATE DEHYDROGENASE E1 COMPONENT SUBUNIT ALPHA"/>
    <property type="match status" value="1"/>
</dbReference>